<dbReference type="AlphaFoldDB" id="A0AA50KRJ5"/>
<feature type="transmembrane region" description="Helical" evidence="1">
    <location>
        <begin position="6"/>
        <end position="25"/>
    </location>
</feature>
<dbReference type="RefSeq" id="WP_306762992.1">
    <property type="nucleotide sequence ID" value="NZ_CP118224.1"/>
</dbReference>
<keyword evidence="3" id="KW-1185">Reference proteome</keyword>
<dbReference type="Proteomes" id="UP001223802">
    <property type="component" value="Chromosome"/>
</dbReference>
<reference evidence="2 3" key="1">
    <citation type="submission" date="2023-02" db="EMBL/GenBank/DDBJ databases">
        <title>Complete genome sequence of a novel bacterium Oceanimonas sp. NTOU-MSR1 isolated from marine coast sediment.</title>
        <authorList>
            <person name="Yang H.-T."/>
            <person name="Chen Y.-L."/>
            <person name="Ho Y.-N."/>
        </authorList>
    </citation>
    <scope>NUCLEOTIDE SEQUENCE [LARGE SCALE GENOMIC DNA]</scope>
    <source>
        <strain evidence="2 3">NTOU-MSR1</strain>
    </source>
</reference>
<evidence type="ECO:0000313" key="2">
    <source>
        <dbReference type="EMBL" id="WMC11757.1"/>
    </source>
</evidence>
<organism evidence="2 3">
    <name type="scientific">Oceanimonas pelagia</name>
    <dbReference type="NCBI Taxonomy" id="3028314"/>
    <lineage>
        <taxon>Bacteria</taxon>
        <taxon>Pseudomonadati</taxon>
        <taxon>Pseudomonadota</taxon>
        <taxon>Gammaproteobacteria</taxon>
        <taxon>Aeromonadales</taxon>
        <taxon>Aeromonadaceae</taxon>
        <taxon>Oceanimonas</taxon>
    </lineage>
</organism>
<dbReference type="InterPro" id="IPR008473">
    <property type="entry name" value="Phage_holin_3_7"/>
</dbReference>
<gene>
    <name evidence="2" type="ORF">PU634_05160</name>
</gene>
<name>A0AA50KRJ5_9GAMM</name>
<evidence type="ECO:0000313" key="3">
    <source>
        <dbReference type="Proteomes" id="UP001223802"/>
    </source>
</evidence>
<keyword evidence="1" id="KW-1133">Transmembrane helix</keyword>
<proteinExistence type="predicted"/>
<feature type="transmembrane region" description="Helical" evidence="1">
    <location>
        <begin position="37"/>
        <end position="58"/>
    </location>
</feature>
<keyword evidence="1" id="KW-0812">Transmembrane</keyword>
<evidence type="ECO:0000256" key="1">
    <source>
        <dbReference type="SAM" id="Phobius"/>
    </source>
</evidence>
<keyword evidence="1" id="KW-0472">Membrane</keyword>
<protein>
    <submittedName>
        <fullName evidence="2">Phage holin family protein</fullName>
    </submittedName>
</protein>
<dbReference type="Pfam" id="PF05449">
    <property type="entry name" value="Phage_holin_3_7"/>
    <property type="match status" value="1"/>
</dbReference>
<sequence length="93" mass="9972">MVWLSIHIFPVITMAAYLAAAIRLVAFRRQGFNRKPLYAITASLLVGLLMCGAIEILLFSPPVNPAQCAIALVFAVAAVRSKGNVAAMMRGGR</sequence>
<feature type="transmembrane region" description="Helical" evidence="1">
    <location>
        <begin position="64"/>
        <end position="81"/>
    </location>
</feature>
<dbReference type="EMBL" id="CP118224">
    <property type="protein sequence ID" value="WMC11757.1"/>
    <property type="molecule type" value="Genomic_DNA"/>
</dbReference>
<dbReference type="KEGG" id="ope:PU634_05160"/>
<accession>A0AA50KRJ5</accession>